<evidence type="ECO:0000256" key="5">
    <source>
        <dbReference type="ARBA" id="ARBA00023014"/>
    </source>
</evidence>
<name>A0A174AQB5_9FIRM</name>
<keyword evidence="2 6" id="KW-0547">Nucleotide-binding</keyword>
<keyword evidence="5 6" id="KW-0411">Iron-sulfur</keyword>
<feature type="binding site" evidence="6">
    <location>
        <begin position="44"/>
        <end position="51"/>
    </location>
    <ligand>
        <name>ATP</name>
        <dbReference type="ChEBI" id="CHEBI:30616"/>
    </ligand>
</feature>
<dbReference type="PANTHER" id="PTHR42961">
    <property type="entry name" value="IRON-SULFUR PROTEIN NUBPL"/>
    <property type="match status" value="1"/>
</dbReference>
<dbReference type="InterPro" id="IPR044304">
    <property type="entry name" value="NUBPL-like"/>
</dbReference>
<evidence type="ECO:0000256" key="2">
    <source>
        <dbReference type="ARBA" id="ARBA00022741"/>
    </source>
</evidence>
<dbReference type="CDD" id="cd02037">
    <property type="entry name" value="Mrp_NBP35"/>
    <property type="match status" value="1"/>
</dbReference>
<dbReference type="Proteomes" id="UP000095512">
    <property type="component" value="Unassembled WGS sequence"/>
</dbReference>
<evidence type="ECO:0000313" key="8">
    <source>
        <dbReference type="Proteomes" id="UP000095512"/>
    </source>
</evidence>
<comment type="similarity">
    <text evidence="6">Belongs to the Mrp/NBP35 ATP-binding proteins family.</text>
</comment>
<dbReference type="GO" id="GO:0005524">
    <property type="term" value="F:ATP binding"/>
    <property type="evidence" value="ECO:0007669"/>
    <property type="project" value="UniProtKB-UniRule"/>
</dbReference>
<organism evidence="7 8">
    <name type="scientific">Enterocloster clostridioformis</name>
    <dbReference type="NCBI Taxonomy" id="1531"/>
    <lineage>
        <taxon>Bacteria</taxon>
        <taxon>Bacillati</taxon>
        <taxon>Bacillota</taxon>
        <taxon>Clostridia</taxon>
        <taxon>Lachnospirales</taxon>
        <taxon>Lachnospiraceae</taxon>
        <taxon>Enterocloster</taxon>
    </lineage>
</organism>
<dbReference type="AlphaFoldDB" id="A0A174AQB5"/>
<dbReference type="InterPro" id="IPR027417">
    <property type="entry name" value="P-loop_NTPase"/>
</dbReference>
<dbReference type="EMBL" id="CZAB01000001">
    <property type="protein sequence ID" value="CUN90059.1"/>
    <property type="molecule type" value="Genomic_DNA"/>
</dbReference>
<dbReference type="HAMAP" id="MF_02040">
    <property type="entry name" value="Mrp_NBP35"/>
    <property type="match status" value="1"/>
</dbReference>
<dbReference type="RefSeq" id="WP_057571012.1">
    <property type="nucleotide sequence ID" value="NZ_CATYWZ010000004.1"/>
</dbReference>
<keyword evidence="1 6" id="KW-0479">Metal-binding</keyword>
<sequence>MSECNHDCGSCSANCDSRKVDKSEFLEALNPASSVKRVIGVVSGKGGVGKSLVTSMLAVSMNRRGKKTAVLDADITGPSIPMAFGIGNEGVAASPDGSLMLPAKSMEGVEIMSANLLLDKDTDPVIWRGPVIAGAVKQFWSETLWQDVDYMFVDMPPGTGDVPLTVFQSLPVDGIIIVTSPQELVGMIVAKAVNMAKKMDIPIVGVVENMSYLECPDCGKRISVFGEGHVEEIAAEHGIKVLAQIPIDPAIAQMVDAGRVEYLEMPWFDEAVKAVEAL</sequence>
<comment type="function">
    <text evidence="6">Binds and transfers iron-sulfur (Fe-S) clusters to target apoproteins. Can hydrolyze ATP.</text>
</comment>
<reference evidence="7 8" key="1">
    <citation type="submission" date="2015-09" db="EMBL/GenBank/DDBJ databases">
        <authorList>
            <consortium name="Pathogen Informatics"/>
        </authorList>
    </citation>
    <scope>NUCLEOTIDE SEQUENCE [LARGE SCALE GENOMIC DNA]</scope>
    <source>
        <strain evidence="7 8">2789STDY5834865</strain>
    </source>
</reference>
<keyword evidence="4 6" id="KW-0408">Iron</keyword>
<dbReference type="Pfam" id="PF10609">
    <property type="entry name" value="ParA"/>
    <property type="match status" value="1"/>
</dbReference>
<keyword evidence="3 6" id="KW-0067">ATP-binding</keyword>
<dbReference type="PANTHER" id="PTHR42961:SF2">
    <property type="entry name" value="IRON-SULFUR PROTEIN NUBPL"/>
    <property type="match status" value="1"/>
</dbReference>
<evidence type="ECO:0000313" key="7">
    <source>
        <dbReference type="EMBL" id="CUN90059.1"/>
    </source>
</evidence>
<dbReference type="Gene3D" id="3.40.50.300">
    <property type="entry name" value="P-loop containing nucleotide triphosphate hydrolases"/>
    <property type="match status" value="1"/>
</dbReference>
<dbReference type="GO" id="GO:0016226">
    <property type="term" value="P:iron-sulfur cluster assembly"/>
    <property type="evidence" value="ECO:0007669"/>
    <property type="project" value="InterPro"/>
</dbReference>
<evidence type="ECO:0000256" key="6">
    <source>
        <dbReference type="HAMAP-Rule" id="MF_02040"/>
    </source>
</evidence>
<dbReference type="FunFam" id="3.40.50.300:FF:001119">
    <property type="entry name" value="Iron-sulfur cluster carrier protein"/>
    <property type="match status" value="1"/>
</dbReference>
<accession>A0A174AQB5</accession>
<gene>
    <name evidence="7" type="primary">minD_1</name>
    <name evidence="7" type="ORF">ERS852480_00104</name>
</gene>
<dbReference type="SUPFAM" id="SSF52540">
    <property type="entry name" value="P-loop containing nucleoside triphosphate hydrolases"/>
    <property type="match status" value="1"/>
</dbReference>
<proteinExistence type="inferred from homology"/>
<keyword evidence="6" id="KW-0378">Hydrolase</keyword>
<dbReference type="InterPro" id="IPR033756">
    <property type="entry name" value="YlxH/NBP35"/>
</dbReference>
<comment type="subunit">
    <text evidence="6">Homodimer.</text>
</comment>
<dbReference type="GO" id="GO:0140663">
    <property type="term" value="F:ATP-dependent FeS chaperone activity"/>
    <property type="evidence" value="ECO:0007669"/>
    <property type="project" value="InterPro"/>
</dbReference>
<protein>
    <recommendedName>
        <fullName evidence="6">Iron-sulfur cluster carrier protein</fullName>
    </recommendedName>
</protein>
<dbReference type="GO" id="GO:0046872">
    <property type="term" value="F:metal ion binding"/>
    <property type="evidence" value="ECO:0007669"/>
    <property type="project" value="UniProtKB-KW"/>
</dbReference>
<dbReference type="GO" id="GO:0016887">
    <property type="term" value="F:ATP hydrolysis activity"/>
    <property type="evidence" value="ECO:0007669"/>
    <property type="project" value="UniProtKB-UniRule"/>
</dbReference>
<dbReference type="GO" id="GO:0051539">
    <property type="term" value="F:4 iron, 4 sulfur cluster binding"/>
    <property type="evidence" value="ECO:0007669"/>
    <property type="project" value="TreeGrafter"/>
</dbReference>
<evidence type="ECO:0000256" key="4">
    <source>
        <dbReference type="ARBA" id="ARBA00023004"/>
    </source>
</evidence>
<evidence type="ECO:0000256" key="1">
    <source>
        <dbReference type="ARBA" id="ARBA00022723"/>
    </source>
</evidence>
<evidence type="ECO:0000256" key="3">
    <source>
        <dbReference type="ARBA" id="ARBA00022840"/>
    </source>
</evidence>
<dbReference type="InterPro" id="IPR019591">
    <property type="entry name" value="Mrp/NBP35_ATP-bd"/>
</dbReference>